<proteinExistence type="predicted"/>
<protein>
    <submittedName>
        <fullName evidence="2">Oxidoreductase-like protein, N-terminal</fullName>
    </submittedName>
</protein>
<keyword evidence="3" id="KW-1185">Reference proteome</keyword>
<dbReference type="Proteomes" id="UP000187495">
    <property type="component" value="Unassembled WGS sequence"/>
</dbReference>
<evidence type="ECO:0000259" key="1">
    <source>
        <dbReference type="Pfam" id="PF09791"/>
    </source>
</evidence>
<evidence type="ECO:0000313" key="2">
    <source>
        <dbReference type="EMBL" id="SIR92920.1"/>
    </source>
</evidence>
<dbReference type="AlphaFoldDB" id="A0A1N7EXW6"/>
<dbReference type="EMBL" id="FTNU01000008">
    <property type="protein sequence ID" value="SIR92920.1"/>
    <property type="molecule type" value="Genomic_DNA"/>
</dbReference>
<name>A0A1N7EXW6_9GAMM</name>
<gene>
    <name evidence="2" type="ORF">SAMN02745664_10845</name>
</gene>
<sequence>MTDKFGEPLLKLPDYPAEFECCDSGCGEFCVYEIYRQQKQAYDEQQARLHKFLAEGDMNA</sequence>
<reference evidence="3" key="1">
    <citation type="submission" date="2017-01" db="EMBL/GenBank/DDBJ databases">
        <authorList>
            <person name="Varghese N."/>
            <person name="Submissions S."/>
        </authorList>
    </citation>
    <scope>NUCLEOTIDE SEQUENCE [LARGE SCALE GENOMIC DNA]</scope>
    <source>
        <strain evidence="3">DSM 21768</strain>
    </source>
</reference>
<feature type="domain" description="Oxidoreductase-like" evidence="1">
    <location>
        <begin position="13"/>
        <end position="49"/>
    </location>
</feature>
<accession>A0A1N7EXW6</accession>
<dbReference type="Pfam" id="PF09791">
    <property type="entry name" value="Oxidored-like"/>
    <property type="match status" value="1"/>
</dbReference>
<organism evidence="2 3">
    <name type="scientific">Moraxella cuniculi DSM 21768</name>
    <dbReference type="NCBI Taxonomy" id="1122245"/>
    <lineage>
        <taxon>Bacteria</taxon>
        <taxon>Pseudomonadati</taxon>
        <taxon>Pseudomonadota</taxon>
        <taxon>Gammaproteobacteria</taxon>
        <taxon>Moraxellales</taxon>
        <taxon>Moraxellaceae</taxon>
        <taxon>Moraxella</taxon>
    </lineage>
</organism>
<dbReference type="RefSeq" id="WP_076555358.1">
    <property type="nucleotide sequence ID" value="NZ_FTNU01000008.1"/>
</dbReference>
<evidence type="ECO:0000313" key="3">
    <source>
        <dbReference type="Proteomes" id="UP000187495"/>
    </source>
</evidence>
<dbReference type="InterPro" id="IPR019180">
    <property type="entry name" value="Oxidoreductase-like_N"/>
</dbReference>